<reference evidence="1" key="1">
    <citation type="submission" date="2020-05" db="EMBL/GenBank/DDBJ databases">
        <authorList>
            <person name="Chiriac C."/>
            <person name="Salcher M."/>
            <person name="Ghai R."/>
            <person name="Kavagutti S V."/>
        </authorList>
    </citation>
    <scope>NUCLEOTIDE SEQUENCE</scope>
</reference>
<sequence length="190" mass="20301">MSAEPIENLPADVQAAILSIRAVANRSELEVDEIEAPKDIADHAIAFSCLVKSATSEVSGALGTGRFVLFWSATPQENWTTNFRVVCFARSPLETNIAIDAASADITWDWLTEALALAGAEQSALAGTTTRVVSSGHGMMSAEADHAEIELRASWSPHGTEIGRHFTAWQNIVSVMSGFPLNPGVGEVHR</sequence>
<accession>A0A6J6NUB2</accession>
<dbReference type="AlphaFoldDB" id="A0A6J6NUB2"/>
<dbReference type="InterPro" id="IPR021555">
    <property type="entry name" value="DUF3000"/>
</dbReference>
<dbReference type="Pfam" id="PF11452">
    <property type="entry name" value="DUF3000"/>
    <property type="match status" value="1"/>
</dbReference>
<dbReference type="EMBL" id="CAEZXK010000024">
    <property type="protein sequence ID" value="CAB4690380.1"/>
    <property type="molecule type" value="Genomic_DNA"/>
</dbReference>
<protein>
    <submittedName>
        <fullName evidence="1">Unannotated protein</fullName>
    </submittedName>
</protein>
<organism evidence="1">
    <name type="scientific">freshwater metagenome</name>
    <dbReference type="NCBI Taxonomy" id="449393"/>
    <lineage>
        <taxon>unclassified sequences</taxon>
        <taxon>metagenomes</taxon>
        <taxon>ecological metagenomes</taxon>
    </lineage>
</organism>
<name>A0A6J6NUB2_9ZZZZ</name>
<proteinExistence type="predicted"/>
<evidence type="ECO:0000313" key="1">
    <source>
        <dbReference type="EMBL" id="CAB4690380.1"/>
    </source>
</evidence>
<gene>
    <name evidence="1" type="ORF">UFOPK2370_00921</name>
</gene>